<evidence type="ECO:0000313" key="3">
    <source>
        <dbReference type="Proteomes" id="UP000224634"/>
    </source>
</evidence>
<evidence type="ECO:0008006" key="4">
    <source>
        <dbReference type="Google" id="ProtNLM"/>
    </source>
</evidence>
<evidence type="ECO:0000313" key="2">
    <source>
        <dbReference type="EMBL" id="PGH26379.1"/>
    </source>
</evidence>
<organism evidence="2 3">
    <name type="scientific">Polytolypa hystricis (strain UAMH7299)</name>
    <dbReference type="NCBI Taxonomy" id="1447883"/>
    <lineage>
        <taxon>Eukaryota</taxon>
        <taxon>Fungi</taxon>
        <taxon>Dikarya</taxon>
        <taxon>Ascomycota</taxon>
        <taxon>Pezizomycotina</taxon>
        <taxon>Eurotiomycetes</taxon>
        <taxon>Eurotiomycetidae</taxon>
        <taxon>Onygenales</taxon>
        <taxon>Onygenales incertae sedis</taxon>
        <taxon>Polytolypa</taxon>
    </lineage>
</organism>
<dbReference type="PANTHER" id="PTHR43591:SF24">
    <property type="entry name" value="2-METHOXY-6-POLYPRENYL-1,4-BENZOQUINOL METHYLASE, MITOCHONDRIAL"/>
    <property type="match status" value="1"/>
</dbReference>
<dbReference type="Proteomes" id="UP000224634">
    <property type="component" value="Unassembled WGS sequence"/>
</dbReference>
<gene>
    <name evidence="2" type="ORF">AJ80_01877</name>
</gene>
<dbReference type="InterPro" id="IPR029063">
    <property type="entry name" value="SAM-dependent_MTases_sf"/>
</dbReference>
<dbReference type="STRING" id="1447883.A0A2B7YZG6"/>
<dbReference type="CDD" id="cd02440">
    <property type="entry name" value="AdoMet_MTases"/>
    <property type="match status" value="1"/>
</dbReference>
<keyword evidence="3" id="KW-1185">Reference proteome</keyword>
<evidence type="ECO:0000256" key="1">
    <source>
        <dbReference type="SAM" id="MobiDB-lite"/>
    </source>
</evidence>
<protein>
    <recommendedName>
        <fullName evidence="4">Methyltransferase</fullName>
    </recommendedName>
</protein>
<proteinExistence type="predicted"/>
<dbReference type="AlphaFoldDB" id="A0A2B7YZG6"/>
<reference evidence="2 3" key="1">
    <citation type="submission" date="2017-10" db="EMBL/GenBank/DDBJ databases">
        <title>Comparative genomics in systemic dimorphic fungi from Ajellomycetaceae.</title>
        <authorList>
            <person name="Munoz J.F."/>
            <person name="Mcewen J.G."/>
            <person name="Clay O.K."/>
            <person name="Cuomo C.A."/>
        </authorList>
    </citation>
    <scope>NUCLEOTIDE SEQUENCE [LARGE SCALE GENOMIC DNA]</scope>
    <source>
        <strain evidence="2 3">UAMH7299</strain>
    </source>
</reference>
<feature type="region of interest" description="Disordered" evidence="1">
    <location>
        <begin position="1"/>
        <end position="51"/>
    </location>
</feature>
<comment type="caution">
    <text evidence="2">The sequence shown here is derived from an EMBL/GenBank/DDBJ whole genome shotgun (WGS) entry which is preliminary data.</text>
</comment>
<dbReference type="GO" id="GO:0008168">
    <property type="term" value="F:methyltransferase activity"/>
    <property type="evidence" value="ECO:0007669"/>
    <property type="project" value="TreeGrafter"/>
</dbReference>
<name>A0A2B7YZG6_POLH7</name>
<dbReference type="Pfam" id="PF13489">
    <property type="entry name" value="Methyltransf_23"/>
    <property type="match status" value="1"/>
</dbReference>
<dbReference type="Gene3D" id="3.40.50.150">
    <property type="entry name" value="Vaccinia Virus protein VP39"/>
    <property type="match status" value="1"/>
</dbReference>
<dbReference type="EMBL" id="PDNA01000017">
    <property type="protein sequence ID" value="PGH26379.1"/>
    <property type="molecule type" value="Genomic_DNA"/>
</dbReference>
<dbReference type="OrthoDB" id="2013972at2759"/>
<dbReference type="PANTHER" id="PTHR43591">
    <property type="entry name" value="METHYLTRANSFERASE"/>
    <property type="match status" value="1"/>
</dbReference>
<sequence length="345" mass="39532">MSAQAVEPESASVPHIHDHPPLQADELEARSADDTDSAYEEGSLSSTSTSLRSSITNYQYENGRRYHAYKAGEYYLPNDETEQQRLELHHHIYRLCLSGLIYSAPIKSPQRVLDLGTGTGTWATEFADEFPSAEITGTDLSPIQPGWTPPNVKFYVDDFEQPWAYSDAQKFDYIHWRALSGSTGDFPKLYAQALENLKPGGWLEVQEYDAWVYSDDDKEMKNAPNTLAWCQTVDKSSIGFGKRLNVAKFQKKWMEEAGFVDVTEKVVKVPVGTWTKDTKLKEVGRYERLHMNESVEAHSMALYTRFLGYSKEEATTFFDTIKKEFNNRRLHLYTVYRFIVGRKPE</sequence>
<dbReference type="SUPFAM" id="SSF53335">
    <property type="entry name" value="S-adenosyl-L-methionine-dependent methyltransferases"/>
    <property type="match status" value="1"/>
</dbReference>
<accession>A0A2B7YZG6</accession>